<dbReference type="Pfam" id="PF07690">
    <property type="entry name" value="MFS_1"/>
    <property type="match status" value="1"/>
</dbReference>
<dbReference type="RefSeq" id="WP_194215078.1">
    <property type="nucleotide sequence ID" value="NZ_CP061205.1"/>
</dbReference>
<evidence type="ECO:0000259" key="7">
    <source>
        <dbReference type="PROSITE" id="PS50850"/>
    </source>
</evidence>
<dbReference type="InterPro" id="IPR001958">
    <property type="entry name" value="Tet-R_TetA/multi-R_MdtG-like"/>
</dbReference>
<dbReference type="Gene3D" id="1.20.1250.20">
    <property type="entry name" value="MFS general substrate transporter like domains"/>
    <property type="match status" value="1"/>
</dbReference>
<dbReference type="PRINTS" id="PR01035">
    <property type="entry name" value="TCRTETA"/>
</dbReference>
<feature type="transmembrane region" description="Helical" evidence="6">
    <location>
        <begin position="319"/>
        <end position="342"/>
    </location>
</feature>
<evidence type="ECO:0000256" key="4">
    <source>
        <dbReference type="ARBA" id="ARBA00022989"/>
    </source>
</evidence>
<feature type="transmembrane region" description="Helical" evidence="6">
    <location>
        <begin position="296"/>
        <end position="313"/>
    </location>
</feature>
<feature type="transmembrane region" description="Helical" evidence="6">
    <location>
        <begin position="59"/>
        <end position="79"/>
    </location>
</feature>
<feature type="transmembrane region" description="Helical" evidence="6">
    <location>
        <begin position="231"/>
        <end position="253"/>
    </location>
</feature>
<evidence type="ECO:0000256" key="3">
    <source>
        <dbReference type="ARBA" id="ARBA00022692"/>
    </source>
</evidence>
<evidence type="ECO:0000256" key="1">
    <source>
        <dbReference type="ARBA" id="ARBA00004141"/>
    </source>
</evidence>
<evidence type="ECO:0000256" key="6">
    <source>
        <dbReference type="SAM" id="Phobius"/>
    </source>
</evidence>
<dbReference type="PROSITE" id="PS50850">
    <property type="entry name" value="MFS"/>
    <property type="match status" value="1"/>
</dbReference>
<dbReference type="Proteomes" id="UP001595444">
    <property type="component" value="Unassembled WGS sequence"/>
</dbReference>
<comment type="subcellular location">
    <subcellularLocation>
        <location evidence="1">Membrane</location>
        <topology evidence="1">Multi-pass membrane protein</topology>
    </subcellularLocation>
</comment>
<dbReference type="InterPro" id="IPR020846">
    <property type="entry name" value="MFS_dom"/>
</dbReference>
<reference evidence="9" key="1">
    <citation type="journal article" date="2019" name="Int. J. Syst. Evol. Microbiol.">
        <title>The Global Catalogue of Microorganisms (GCM) 10K type strain sequencing project: providing services to taxonomists for standard genome sequencing and annotation.</title>
        <authorList>
            <consortium name="The Broad Institute Genomics Platform"/>
            <consortium name="The Broad Institute Genome Sequencing Center for Infectious Disease"/>
            <person name="Wu L."/>
            <person name="Ma J."/>
        </authorList>
    </citation>
    <scope>NUCLEOTIDE SEQUENCE [LARGE SCALE GENOMIC DNA]</scope>
    <source>
        <strain evidence="9">KCTC 62164</strain>
    </source>
</reference>
<accession>A0ABV7D352</accession>
<gene>
    <name evidence="8" type="ORF">ACFOKA_06785</name>
</gene>
<proteinExistence type="predicted"/>
<dbReference type="PANTHER" id="PTHR23504:SF15">
    <property type="entry name" value="MAJOR FACILITATOR SUPERFAMILY (MFS) PROFILE DOMAIN-CONTAINING PROTEIN"/>
    <property type="match status" value="1"/>
</dbReference>
<keyword evidence="2" id="KW-0813">Transport</keyword>
<evidence type="ECO:0000256" key="5">
    <source>
        <dbReference type="ARBA" id="ARBA00023136"/>
    </source>
</evidence>
<keyword evidence="5 6" id="KW-0472">Membrane</keyword>
<feature type="transmembrane region" description="Helical" evidence="6">
    <location>
        <begin position="180"/>
        <end position="200"/>
    </location>
</feature>
<evidence type="ECO:0000256" key="2">
    <source>
        <dbReference type="ARBA" id="ARBA00022448"/>
    </source>
</evidence>
<dbReference type="SUPFAM" id="SSF103473">
    <property type="entry name" value="MFS general substrate transporter"/>
    <property type="match status" value="1"/>
</dbReference>
<evidence type="ECO:0000313" key="9">
    <source>
        <dbReference type="Proteomes" id="UP001595444"/>
    </source>
</evidence>
<feature type="domain" description="Major facilitator superfamily (MFS) profile" evidence="7">
    <location>
        <begin position="20"/>
        <end position="408"/>
    </location>
</feature>
<dbReference type="EMBL" id="JBHRSL010000004">
    <property type="protein sequence ID" value="MFC3051601.1"/>
    <property type="molecule type" value="Genomic_DNA"/>
</dbReference>
<keyword evidence="9" id="KW-1185">Reference proteome</keyword>
<feature type="transmembrane region" description="Helical" evidence="6">
    <location>
        <begin position="151"/>
        <end position="174"/>
    </location>
</feature>
<sequence>MGPKTLSDIPVKEVDLDKRIQLTVAAVYFMAFMGIAMPYPVITPLFMSGAIETPFTREAALGIALAVYPIGLFFGGGTLGSFSDKYGRRPVLLFSLVLTAFCMLWSAYAIREEDFWQFVISRAVTGYFEANSSIARAMLTDITKGESKASSFAVLGVAGYSGYLIGPIISGYLAVWSNALPFYVAGGLGFITLAMAALWLPETNQRVKDKGAYQKRPGILKMLKTHRMFRMVLLAHFLMTVGINTFYQFYPLFLVNRWGADSAEIATTNMFFTGSMILFALFGVKWVERIMTLGHNLLFGGIGVVSLMLLILLSPTNEVGLLISVVLGFAVAIVNASIPAFMSRETIATLEQGAVMGSITSSFCLSQAVISMVGSNVAVYGIEYTFMLGSFAAFLGVLQIQYIRKRHSRPASAE</sequence>
<feature type="transmembrane region" description="Helical" evidence="6">
    <location>
        <begin position="265"/>
        <end position="284"/>
    </location>
</feature>
<feature type="transmembrane region" description="Helical" evidence="6">
    <location>
        <begin position="354"/>
        <end position="373"/>
    </location>
</feature>
<evidence type="ECO:0000313" key="8">
    <source>
        <dbReference type="EMBL" id="MFC3051601.1"/>
    </source>
</evidence>
<comment type="caution">
    <text evidence="8">The sequence shown here is derived from an EMBL/GenBank/DDBJ whole genome shotgun (WGS) entry which is preliminary data.</text>
</comment>
<keyword evidence="3 6" id="KW-0812">Transmembrane</keyword>
<dbReference type="InterPro" id="IPR011701">
    <property type="entry name" value="MFS"/>
</dbReference>
<keyword evidence="4 6" id="KW-1133">Transmembrane helix</keyword>
<protein>
    <submittedName>
        <fullName evidence="8">MFS transporter</fullName>
    </submittedName>
</protein>
<organism evidence="8 9">
    <name type="scientific">Kordiimonas pumila</name>
    <dbReference type="NCBI Taxonomy" id="2161677"/>
    <lineage>
        <taxon>Bacteria</taxon>
        <taxon>Pseudomonadati</taxon>
        <taxon>Pseudomonadota</taxon>
        <taxon>Alphaproteobacteria</taxon>
        <taxon>Kordiimonadales</taxon>
        <taxon>Kordiimonadaceae</taxon>
        <taxon>Kordiimonas</taxon>
    </lineage>
</organism>
<dbReference type="PANTHER" id="PTHR23504">
    <property type="entry name" value="MAJOR FACILITATOR SUPERFAMILY DOMAIN-CONTAINING PROTEIN 10"/>
    <property type="match status" value="1"/>
</dbReference>
<feature type="transmembrane region" description="Helical" evidence="6">
    <location>
        <begin position="379"/>
        <end position="400"/>
    </location>
</feature>
<name>A0ABV7D352_9PROT</name>
<dbReference type="InterPro" id="IPR036259">
    <property type="entry name" value="MFS_trans_sf"/>
</dbReference>
<feature type="transmembrane region" description="Helical" evidence="6">
    <location>
        <begin position="20"/>
        <end position="39"/>
    </location>
</feature>
<feature type="transmembrane region" description="Helical" evidence="6">
    <location>
        <begin position="91"/>
        <end position="110"/>
    </location>
</feature>